<dbReference type="Pfam" id="PF12688">
    <property type="entry name" value="TPR_5"/>
    <property type="match status" value="1"/>
</dbReference>
<name>A0A2N5GN33_9BACI</name>
<reference evidence="3 5" key="2">
    <citation type="submission" date="2017-12" db="EMBL/GenBank/DDBJ databases">
        <title>Comparative Functional Genomics of Dry Heat Resistant strains isolated from the Viking Spacecraft.</title>
        <authorList>
            <person name="Seuylemezian A."/>
            <person name="Cooper K."/>
            <person name="Vaishampayan P."/>
        </authorList>
    </citation>
    <scope>NUCLEOTIDE SEQUENCE [LARGE SCALE GENOMIC DNA]</scope>
    <source>
        <strain evidence="3 5">ATCC 29669</strain>
    </source>
</reference>
<evidence type="ECO:0000313" key="5">
    <source>
        <dbReference type="Proteomes" id="UP000235114"/>
    </source>
</evidence>
<dbReference type="Proteomes" id="UP000234951">
    <property type="component" value="Unassembled WGS sequence"/>
</dbReference>
<protein>
    <recommendedName>
        <fullName evidence="1">Tetratrico peptide repeat group 5 domain-containing protein</fullName>
    </recommendedName>
</protein>
<dbReference type="InterPro" id="IPR041656">
    <property type="entry name" value="TPR_5"/>
</dbReference>
<dbReference type="OrthoDB" id="193829at2"/>
<feature type="domain" description="Tetratrico peptide repeat group 5" evidence="1">
    <location>
        <begin position="37"/>
        <end position="155"/>
    </location>
</feature>
<dbReference type="EMBL" id="PGVA01000018">
    <property type="protein sequence ID" value="PLR83627.1"/>
    <property type="molecule type" value="Genomic_DNA"/>
</dbReference>
<evidence type="ECO:0000313" key="3">
    <source>
        <dbReference type="EMBL" id="PLR90828.1"/>
    </source>
</evidence>
<gene>
    <name evidence="2" type="ORF">CU635_08705</name>
    <name evidence="3" type="ORF">CVD25_20140</name>
</gene>
<evidence type="ECO:0000259" key="1">
    <source>
        <dbReference type="Pfam" id="PF12688"/>
    </source>
</evidence>
<dbReference type="SUPFAM" id="SSF48452">
    <property type="entry name" value="TPR-like"/>
    <property type="match status" value="1"/>
</dbReference>
<dbReference type="InterPro" id="IPR011990">
    <property type="entry name" value="TPR-like_helical_dom_sf"/>
</dbReference>
<dbReference type="EMBL" id="PGVD01000071">
    <property type="protein sequence ID" value="PLR90828.1"/>
    <property type="molecule type" value="Genomic_DNA"/>
</dbReference>
<accession>A0A2N5GN33</accession>
<organism evidence="2 4">
    <name type="scientific">Bacillus canaveralius</name>
    <dbReference type="NCBI Taxonomy" id="1403243"/>
    <lineage>
        <taxon>Bacteria</taxon>
        <taxon>Bacillati</taxon>
        <taxon>Bacillota</taxon>
        <taxon>Bacilli</taxon>
        <taxon>Bacillales</taxon>
        <taxon>Bacillaceae</taxon>
        <taxon>Bacillus</taxon>
    </lineage>
</organism>
<evidence type="ECO:0000313" key="4">
    <source>
        <dbReference type="Proteomes" id="UP000234951"/>
    </source>
</evidence>
<dbReference type="Gene3D" id="1.25.40.10">
    <property type="entry name" value="Tetratricopeptide repeat domain"/>
    <property type="match status" value="1"/>
</dbReference>
<dbReference type="Proteomes" id="UP000235114">
    <property type="component" value="Unassembled WGS sequence"/>
</dbReference>
<reference evidence="2 4" key="1">
    <citation type="submission" date="2017-11" db="EMBL/GenBank/DDBJ databases">
        <title>Comparitive Functional Genomics of Dry Heat Resistant strains isolated from the Viking Spacecraft.</title>
        <authorList>
            <person name="Seuylemezian A."/>
            <person name="Cooper K."/>
            <person name="Vaishampayan P."/>
        </authorList>
    </citation>
    <scope>NUCLEOTIDE SEQUENCE [LARGE SCALE GENOMIC DNA]</scope>
    <source>
        <strain evidence="2 4">M4.6</strain>
    </source>
</reference>
<sequence length="159" mass="17899">MRELQKALDVKKSGQLDKARDLLKALAENESRNAAVFYHCAVVHDQLGLELDAVPYYKKALELGLDDEKRRSAMLGLGSTYRALGLYEEARSMLAAGIAEYPQAREFLVFLSITLYNLGEHEKSTSILLKQLAETTGDKSIASYKRAILFYADHLNEVW</sequence>
<evidence type="ECO:0000313" key="2">
    <source>
        <dbReference type="EMBL" id="PLR83627.1"/>
    </source>
</evidence>
<dbReference type="AlphaFoldDB" id="A0A2N5GN33"/>
<dbReference type="RefSeq" id="WP_101576956.1">
    <property type="nucleotide sequence ID" value="NZ_PGVA01000018.1"/>
</dbReference>
<keyword evidence="5" id="KW-1185">Reference proteome</keyword>
<comment type="caution">
    <text evidence="2">The sequence shown here is derived from an EMBL/GenBank/DDBJ whole genome shotgun (WGS) entry which is preliminary data.</text>
</comment>
<proteinExistence type="predicted"/>